<keyword evidence="7" id="KW-1185">Reference proteome</keyword>
<evidence type="ECO:0000313" key="6">
    <source>
        <dbReference type="EMBL" id="GBP49939.1"/>
    </source>
</evidence>
<dbReference type="PANTHER" id="PTHR47327">
    <property type="entry name" value="FI18240P1-RELATED"/>
    <property type="match status" value="1"/>
</dbReference>
<evidence type="ECO:0000259" key="4">
    <source>
        <dbReference type="PROSITE" id="PS50948"/>
    </source>
</evidence>
<feature type="domain" description="ZP" evidence="5">
    <location>
        <begin position="564"/>
        <end position="805"/>
    </location>
</feature>
<accession>A0A4C1WHU2</accession>
<dbReference type="InterPro" id="IPR003609">
    <property type="entry name" value="Pan_app"/>
</dbReference>
<name>A0A4C1WHU2_EUMVA</name>
<dbReference type="EMBL" id="BGZK01000554">
    <property type="protein sequence ID" value="GBP49939.1"/>
    <property type="molecule type" value="Genomic_DNA"/>
</dbReference>
<dbReference type="Pfam" id="PF00024">
    <property type="entry name" value="PAN_1"/>
    <property type="match status" value="3"/>
</dbReference>
<dbReference type="STRING" id="151549.A0A4C1WHU2"/>
<dbReference type="PROSITE" id="PS50948">
    <property type="entry name" value="PAN"/>
    <property type="match status" value="2"/>
</dbReference>
<dbReference type="GO" id="GO:0009653">
    <property type="term" value="P:anatomical structure morphogenesis"/>
    <property type="evidence" value="ECO:0007669"/>
    <property type="project" value="TreeGrafter"/>
</dbReference>
<keyword evidence="2" id="KW-0812">Transmembrane</keyword>
<dbReference type="SUPFAM" id="SSF57414">
    <property type="entry name" value="Hairpin loop containing domain-like"/>
    <property type="match status" value="3"/>
</dbReference>
<keyword evidence="3" id="KW-0732">Signal</keyword>
<protein>
    <recommendedName>
        <fullName evidence="8">Cuticlin-1</fullName>
    </recommendedName>
</protein>
<dbReference type="Proteomes" id="UP000299102">
    <property type="component" value="Unassembled WGS sequence"/>
</dbReference>
<feature type="chain" id="PRO_5020037806" description="Cuticlin-1" evidence="3">
    <location>
        <begin position="17"/>
        <end position="929"/>
    </location>
</feature>
<evidence type="ECO:0000313" key="7">
    <source>
        <dbReference type="Proteomes" id="UP000299102"/>
    </source>
</evidence>
<dbReference type="CDD" id="cd01099">
    <property type="entry name" value="PAN_AP_HGF"/>
    <property type="match status" value="2"/>
</dbReference>
<dbReference type="SMART" id="SM00241">
    <property type="entry name" value="ZP"/>
    <property type="match status" value="1"/>
</dbReference>
<organism evidence="6 7">
    <name type="scientific">Eumeta variegata</name>
    <name type="common">Bagworm moth</name>
    <name type="synonym">Eumeta japonica</name>
    <dbReference type="NCBI Taxonomy" id="151549"/>
    <lineage>
        <taxon>Eukaryota</taxon>
        <taxon>Metazoa</taxon>
        <taxon>Ecdysozoa</taxon>
        <taxon>Arthropoda</taxon>
        <taxon>Hexapoda</taxon>
        <taxon>Insecta</taxon>
        <taxon>Pterygota</taxon>
        <taxon>Neoptera</taxon>
        <taxon>Endopterygota</taxon>
        <taxon>Lepidoptera</taxon>
        <taxon>Glossata</taxon>
        <taxon>Ditrysia</taxon>
        <taxon>Tineoidea</taxon>
        <taxon>Psychidae</taxon>
        <taxon>Oiketicinae</taxon>
        <taxon>Eumeta</taxon>
    </lineage>
</organism>
<feature type="domain" description="Apple" evidence="4">
    <location>
        <begin position="477"/>
        <end position="558"/>
    </location>
</feature>
<feature type="compositionally biased region" description="Low complexity" evidence="1">
    <location>
        <begin position="82"/>
        <end position="92"/>
    </location>
</feature>
<dbReference type="InterPro" id="IPR052774">
    <property type="entry name" value="Celegans_DevNeuronal_Protein"/>
</dbReference>
<proteinExistence type="predicted"/>
<reference evidence="6 7" key="1">
    <citation type="journal article" date="2019" name="Commun. Biol.">
        <title>The bagworm genome reveals a unique fibroin gene that provides high tensile strength.</title>
        <authorList>
            <person name="Kono N."/>
            <person name="Nakamura H."/>
            <person name="Ohtoshi R."/>
            <person name="Tomita M."/>
            <person name="Numata K."/>
            <person name="Arakawa K."/>
        </authorList>
    </citation>
    <scope>NUCLEOTIDE SEQUENCE [LARGE SCALE GENOMIC DNA]</scope>
</reference>
<feature type="domain" description="Apple" evidence="4">
    <location>
        <begin position="98"/>
        <end position="182"/>
    </location>
</feature>
<dbReference type="OrthoDB" id="5867217at2759"/>
<evidence type="ECO:0008006" key="8">
    <source>
        <dbReference type="Google" id="ProtNLM"/>
    </source>
</evidence>
<evidence type="ECO:0000256" key="1">
    <source>
        <dbReference type="SAM" id="MobiDB-lite"/>
    </source>
</evidence>
<dbReference type="AlphaFoldDB" id="A0A4C1WHU2"/>
<evidence type="ECO:0000256" key="2">
    <source>
        <dbReference type="SAM" id="Phobius"/>
    </source>
</evidence>
<dbReference type="SMART" id="SM00473">
    <property type="entry name" value="PAN_AP"/>
    <property type="match status" value="2"/>
</dbReference>
<dbReference type="PROSITE" id="PS51034">
    <property type="entry name" value="ZP_2"/>
    <property type="match status" value="1"/>
</dbReference>
<keyword evidence="2" id="KW-1133">Transmembrane helix</keyword>
<feature type="signal peptide" evidence="3">
    <location>
        <begin position="1"/>
        <end position="16"/>
    </location>
</feature>
<gene>
    <name evidence="6" type="ORF">EVAR_29552_1</name>
</gene>
<feature type="region of interest" description="Disordered" evidence="1">
    <location>
        <begin position="25"/>
        <end position="94"/>
    </location>
</feature>
<dbReference type="Gene3D" id="3.50.4.10">
    <property type="entry name" value="Hepatocyte Growth Factor"/>
    <property type="match status" value="1"/>
</dbReference>
<evidence type="ECO:0000256" key="3">
    <source>
        <dbReference type="SAM" id="SignalP"/>
    </source>
</evidence>
<dbReference type="InterPro" id="IPR001507">
    <property type="entry name" value="ZP_dom"/>
</dbReference>
<comment type="caution">
    <text evidence="6">The sequence shown here is derived from an EMBL/GenBank/DDBJ whole genome shotgun (WGS) entry which is preliminary data.</text>
</comment>
<feature type="transmembrane region" description="Helical" evidence="2">
    <location>
        <begin position="866"/>
        <end position="889"/>
    </location>
</feature>
<evidence type="ECO:0000259" key="5">
    <source>
        <dbReference type="PROSITE" id="PS51034"/>
    </source>
</evidence>
<sequence length="929" mass="102127">MRLLISLALVVCAVDAAKKFEGTLRSAADAPPQDNLAVESAATPDVVTAPQDYKNPSAPPPVSTEASTPPETAPEAVPPSAPSGASAPSAPANSLEECDPEMIGFELVTGYVFSAPSHILDDIPGTLMLTDCLEQCQTNDTCRAVNYETGLCVLFSSDSDQLPGALTKSQFPVFTIYAQKSCLGVRPCERAWCFDRVRGYHLRGRGKRTHTVGSRQMCLDLCLGENEFVCRYCENGRHRDRWATQHDRRTDGRIDRGPITKSIRRQQVAIDGGPGGTSLLCARRIVDKSRSLPSSRSVSESYKRALYTKQGGQLRGARLARLMRLDTTVLLCLFPLLQAQFERNMFVLNHLRILTSQKQVEHARLGFLDSQCLCAVDTCTVAETWSYPFAAEGAGARARGRRSGPRIAIVVGHDIWQIFPRRGNALWERSANYNNKTGECVLSDMDRITLGGTNSFQPNEDTDYLENNCVEEPTKLCEFKKMGGRILKTVDSVYQDVQTIEECRELCLNSPFRCHSYDHGDTGDLVCRLSHHSRATLADIQDPYLEVPEAATYELSSCYNVSIDCRAGDMVARIQTSKLFDGKIYAKGSPNSCVVDVKQSLEFELHMGYNNIECNVKQNGLGRYLNDVVIQHHDTIVTSSDLGLAVTCQYDLTNKTVANEVDLGIHGDIQPALSEEVIVDSPNVAMKITDRNGDDVIASAEVGDPLALRFEIMDPNSPFEIFVRELVAMDGVDSSEITLIDSDGCPTDHFIMGPLFKSTSSGKMLLSHFDAFKFPSSEVVQFRALVTPCMPTCEPVQCDGGPNELRSVMSYGRRKRRSTPAAPTDDMLLVQTIQITDKFGFDKHRSKNVTEDAVLLRESDGTCMNAAGAMLAAAVFLAAQLVVLAGWTCSWQRRRAASKAAELLPGPTAPSALCKVYDASFSRAHQRHF</sequence>
<dbReference type="FunFam" id="3.50.4.10:FF:000009">
    <property type="entry name" value="GG11699"/>
    <property type="match status" value="1"/>
</dbReference>
<keyword evidence="2" id="KW-0472">Membrane</keyword>
<feature type="compositionally biased region" description="Low complexity" evidence="1">
    <location>
        <begin position="63"/>
        <end position="75"/>
    </location>
</feature>
<dbReference type="PANTHER" id="PTHR47327:SF2">
    <property type="entry name" value="FI18240P1-RELATED"/>
    <property type="match status" value="1"/>
</dbReference>